<evidence type="ECO:0000256" key="4">
    <source>
        <dbReference type="ARBA" id="ARBA00022989"/>
    </source>
</evidence>
<dbReference type="PANTHER" id="PTHR11730">
    <property type="entry name" value="AMMONIUM TRANSPORTER"/>
    <property type="match status" value="1"/>
</dbReference>
<keyword evidence="3 7" id="KW-0812">Transmembrane</keyword>
<feature type="transmembrane region" description="Helical" evidence="7">
    <location>
        <begin position="80"/>
        <end position="103"/>
    </location>
</feature>
<dbReference type="Gene3D" id="1.10.3430.10">
    <property type="entry name" value="Ammonium transporter AmtB like domains"/>
    <property type="match status" value="1"/>
</dbReference>
<dbReference type="InterPro" id="IPR002229">
    <property type="entry name" value="RhesusRHD"/>
</dbReference>
<evidence type="ECO:0000256" key="1">
    <source>
        <dbReference type="ARBA" id="ARBA00004141"/>
    </source>
</evidence>
<evidence type="ECO:0000259" key="8">
    <source>
        <dbReference type="Pfam" id="PF00909"/>
    </source>
</evidence>
<evidence type="ECO:0000256" key="3">
    <source>
        <dbReference type="ARBA" id="ARBA00022692"/>
    </source>
</evidence>
<proteinExistence type="inferred from homology"/>
<dbReference type="FunFam" id="1.10.3430.10:FF:000009">
    <property type="entry name" value="Blood group Rh(D) polypeptide"/>
    <property type="match status" value="1"/>
</dbReference>
<evidence type="ECO:0000313" key="9">
    <source>
        <dbReference type="EMBL" id="KAG5856059.1"/>
    </source>
</evidence>
<protein>
    <recommendedName>
        <fullName evidence="8">Ammonium transporter AmtB-like domain-containing protein</fullName>
    </recommendedName>
</protein>
<gene>
    <name evidence="9" type="ORF">ANANG_G00003920</name>
</gene>
<evidence type="ECO:0000256" key="2">
    <source>
        <dbReference type="ARBA" id="ARBA00011036"/>
    </source>
</evidence>
<feature type="transmembrane region" description="Helical" evidence="7">
    <location>
        <begin position="12"/>
        <end position="35"/>
    </location>
</feature>
<keyword evidence="5 7" id="KW-0472">Membrane</keyword>
<dbReference type="InterPro" id="IPR029020">
    <property type="entry name" value="Ammonium/urea_transptr"/>
</dbReference>
<dbReference type="Proteomes" id="UP001044222">
    <property type="component" value="Unassembled WGS sequence"/>
</dbReference>
<comment type="caution">
    <text evidence="9">The sequence shown here is derived from an EMBL/GenBank/DDBJ whole genome shotgun (WGS) entry which is preliminary data.</text>
</comment>
<feature type="transmembrane region" description="Helical" evidence="7">
    <location>
        <begin position="241"/>
        <end position="262"/>
    </location>
</feature>
<comment type="similarity">
    <text evidence="2">Belongs to the ammonium transporter (TC 2.A.49) family. Rh subfamily.</text>
</comment>
<feature type="transmembrane region" description="Helical" evidence="7">
    <location>
        <begin position="328"/>
        <end position="350"/>
    </location>
</feature>
<comment type="function">
    <text evidence="6">Functions as an ammonia transporter. May play a role in the elimination of ammonia in the gill.</text>
</comment>
<evidence type="ECO:0000256" key="5">
    <source>
        <dbReference type="ARBA" id="ARBA00023136"/>
    </source>
</evidence>
<dbReference type="GO" id="GO:0008519">
    <property type="term" value="F:ammonium channel activity"/>
    <property type="evidence" value="ECO:0007669"/>
    <property type="project" value="InterPro"/>
</dbReference>
<dbReference type="Pfam" id="PF00909">
    <property type="entry name" value="Ammonium_transp"/>
    <property type="match status" value="1"/>
</dbReference>
<organism evidence="9 10">
    <name type="scientific">Anguilla anguilla</name>
    <name type="common">European freshwater eel</name>
    <name type="synonym">Muraena anguilla</name>
    <dbReference type="NCBI Taxonomy" id="7936"/>
    <lineage>
        <taxon>Eukaryota</taxon>
        <taxon>Metazoa</taxon>
        <taxon>Chordata</taxon>
        <taxon>Craniata</taxon>
        <taxon>Vertebrata</taxon>
        <taxon>Euteleostomi</taxon>
        <taxon>Actinopterygii</taxon>
        <taxon>Neopterygii</taxon>
        <taxon>Teleostei</taxon>
        <taxon>Anguilliformes</taxon>
        <taxon>Anguillidae</taxon>
        <taxon>Anguilla</taxon>
    </lineage>
</organism>
<accession>A0A9D3MW61</accession>
<feature type="transmembrane region" description="Helical" evidence="7">
    <location>
        <begin position="210"/>
        <end position="229"/>
    </location>
</feature>
<dbReference type="GO" id="GO:0097272">
    <property type="term" value="P:ammonium homeostasis"/>
    <property type="evidence" value="ECO:0007669"/>
    <property type="project" value="TreeGrafter"/>
</dbReference>
<dbReference type="GO" id="GO:0005886">
    <property type="term" value="C:plasma membrane"/>
    <property type="evidence" value="ECO:0007669"/>
    <property type="project" value="InterPro"/>
</dbReference>
<feature type="transmembrane region" description="Helical" evidence="7">
    <location>
        <begin position="171"/>
        <end position="190"/>
    </location>
</feature>
<feature type="transmembrane region" description="Helical" evidence="7">
    <location>
        <begin position="139"/>
        <end position="159"/>
    </location>
</feature>
<dbReference type="InterPro" id="IPR024041">
    <property type="entry name" value="NH4_transpt_AmtB-like_dom"/>
</dbReference>
<feature type="transmembrane region" description="Helical" evidence="7">
    <location>
        <begin position="56"/>
        <end position="74"/>
    </location>
</feature>
<sequence>MMAPKYAPSLRGYLPPMTLLLETTFISLFAFFVEYEDPAVIRTVPLTDVYAAFQDVNAMVLLGFGFLASFLVRYSFSGSAFTLLVTSLAVQWAVLVDGFLFAFRQGKIHIGMNSLATANLCAASALISMGAVLGKTNPAHLMIMALLEVTGFMVNRWILQTFLRVQPVDAIMLLHVFGACFGLMVSWVLYRSGLGPRHEKETTDRRTGLFAALGALFLWMFWPSFNSVLISQAHPESKLQAISSTYLSLATSTVAAFLVSVVTHPRGKINMIHIQNASLAGGVAVGVAVSAVDVPWVAMAIGLSAGVVSTLGFRYLKPHLQLVFKFHDTCGVLSVHGMPGILGWAAYFLIQMVRLSDITEILEFTVFHLCTLLLTLSLSLGLGALTGFLIKWNLWRPPQDRKCFDDQAYWEFPHLAERK</sequence>
<feature type="domain" description="Ammonium transporter AmtB-like" evidence="8">
    <location>
        <begin position="46"/>
        <end position="391"/>
    </location>
</feature>
<feature type="transmembrane region" description="Helical" evidence="7">
    <location>
        <begin position="296"/>
        <end position="316"/>
    </location>
</feature>
<name>A0A9D3MW61_ANGAN</name>
<evidence type="ECO:0000256" key="6">
    <source>
        <dbReference type="ARBA" id="ARBA00025220"/>
    </source>
</evidence>
<dbReference type="PRINTS" id="PR00342">
    <property type="entry name" value="RHESUSRHD"/>
</dbReference>
<evidence type="ECO:0000256" key="7">
    <source>
        <dbReference type="SAM" id="Phobius"/>
    </source>
</evidence>
<evidence type="ECO:0000313" key="10">
    <source>
        <dbReference type="Proteomes" id="UP001044222"/>
    </source>
</evidence>
<feature type="transmembrane region" description="Helical" evidence="7">
    <location>
        <begin position="366"/>
        <end position="390"/>
    </location>
</feature>
<dbReference type="EMBL" id="JAFIRN010000001">
    <property type="protein sequence ID" value="KAG5856059.1"/>
    <property type="molecule type" value="Genomic_DNA"/>
</dbReference>
<keyword evidence="10" id="KW-1185">Reference proteome</keyword>
<dbReference type="SUPFAM" id="SSF111352">
    <property type="entry name" value="Ammonium transporter"/>
    <property type="match status" value="1"/>
</dbReference>
<feature type="transmembrane region" description="Helical" evidence="7">
    <location>
        <begin position="115"/>
        <end position="133"/>
    </location>
</feature>
<keyword evidence="4 7" id="KW-1133">Transmembrane helix</keyword>
<dbReference type="AlphaFoldDB" id="A0A9D3MW61"/>
<dbReference type="PANTHER" id="PTHR11730:SF120">
    <property type="entry name" value="RH BLOOD GROUP, D ANTIGEN"/>
    <property type="match status" value="1"/>
</dbReference>
<comment type="subcellular location">
    <subcellularLocation>
        <location evidence="1">Membrane</location>
        <topology evidence="1">Multi-pass membrane protein</topology>
    </subcellularLocation>
</comment>
<reference evidence="9" key="1">
    <citation type="submission" date="2021-01" db="EMBL/GenBank/DDBJ databases">
        <title>A chromosome-scale assembly of European eel, Anguilla anguilla.</title>
        <authorList>
            <person name="Henkel C."/>
            <person name="Jong-Raadsen S.A."/>
            <person name="Dufour S."/>
            <person name="Weltzien F.-A."/>
            <person name="Palstra A.P."/>
            <person name="Pelster B."/>
            <person name="Spaink H.P."/>
            <person name="Van Den Thillart G.E."/>
            <person name="Jansen H."/>
            <person name="Zahm M."/>
            <person name="Klopp C."/>
            <person name="Cedric C."/>
            <person name="Louis A."/>
            <person name="Berthelot C."/>
            <person name="Parey E."/>
            <person name="Roest Crollius H."/>
            <person name="Montfort J."/>
            <person name="Robinson-Rechavi M."/>
            <person name="Bucao C."/>
            <person name="Bouchez O."/>
            <person name="Gislard M."/>
            <person name="Lluch J."/>
            <person name="Milhes M."/>
            <person name="Lampietro C."/>
            <person name="Lopez Roques C."/>
            <person name="Donnadieu C."/>
            <person name="Braasch I."/>
            <person name="Desvignes T."/>
            <person name="Postlethwait J."/>
            <person name="Bobe J."/>
            <person name="Guiguen Y."/>
            <person name="Dirks R."/>
        </authorList>
    </citation>
    <scope>NUCLEOTIDE SEQUENCE</scope>
    <source>
        <strain evidence="9">Tag_6206</strain>
        <tissue evidence="9">Liver</tissue>
    </source>
</reference>